<feature type="region of interest" description="Disordered" evidence="1">
    <location>
        <begin position="135"/>
        <end position="197"/>
    </location>
</feature>
<organism evidence="2 3">
    <name type="scientific">Didymella glomerata</name>
    <dbReference type="NCBI Taxonomy" id="749621"/>
    <lineage>
        <taxon>Eukaryota</taxon>
        <taxon>Fungi</taxon>
        <taxon>Dikarya</taxon>
        <taxon>Ascomycota</taxon>
        <taxon>Pezizomycotina</taxon>
        <taxon>Dothideomycetes</taxon>
        <taxon>Pleosporomycetidae</taxon>
        <taxon>Pleosporales</taxon>
        <taxon>Pleosporineae</taxon>
        <taxon>Didymellaceae</taxon>
        <taxon>Didymella</taxon>
    </lineage>
</organism>
<protein>
    <submittedName>
        <fullName evidence="2">Uncharacterized protein</fullName>
    </submittedName>
</protein>
<evidence type="ECO:0000313" key="3">
    <source>
        <dbReference type="Proteomes" id="UP001140562"/>
    </source>
</evidence>
<feature type="region of interest" description="Disordered" evidence="1">
    <location>
        <begin position="85"/>
        <end position="111"/>
    </location>
</feature>
<evidence type="ECO:0000313" key="2">
    <source>
        <dbReference type="EMBL" id="KAJ4331629.1"/>
    </source>
</evidence>
<keyword evidence="3" id="KW-1185">Reference proteome</keyword>
<dbReference type="AlphaFoldDB" id="A0A9W9BXE6"/>
<dbReference type="OrthoDB" id="3794829at2759"/>
<accession>A0A9W9BXE6</accession>
<reference evidence="2" key="1">
    <citation type="submission" date="2022-10" db="EMBL/GenBank/DDBJ databases">
        <title>Tapping the CABI collections for fungal endophytes: first genome assemblies for Collariella, Neodidymelliopsis, Ascochyta clinopodiicola, Didymella pomorum, Didymosphaeria variabile, Neocosmospora piperis and Neocucurbitaria cava.</title>
        <authorList>
            <person name="Hill R."/>
        </authorList>
    </citation>
    <scope>NUCLEOTIDE SEQUENCE</scope>
    <source>
        <strain evidence="2">IMI 360193</strain>
    </source>
</reference>
<name>A0A9W9BXE6_9PLEO</name>
<dbReference type="EMBL" id="JAPEUV010000143">
    <property type="protein sequence ID" value="KAJ4331629.1"/>
    <property type="molecule type" value="Genomic_DNA"/>
</dbReference>
<gene>
    <name evidence="2" type="ORF">N0V87_009027</name>
</gene>
<proteinExistence type="predicted"/>
<evidence type="ECO:0000256" key="1">
    <source>
        <dbReference type="SAM" id="MobiDB-lite"/>
    </source>
</evidence>
<feature type="compositionally biased region" description="Low complexity" evidence="1">
    <location>
        <begin position="149"/>
        <end position="161"/>
    </location>
</feature>
<comment type="caution">
    <text evidence="2">The sequence shown here is derived from an EMBL/GenBank/DDBJ whole genome shotgun (WGS) entry which is preliminary data.</text>
</comment>
<sequence length="228" mass="25331">MCQYWRKLHTCTHSSDRPYIEMCRAGFLSNAVCHDIAEDRNLRPSHFPCWACIKAAGRQGAEDRRHLENMRVTAAETAHYAAIKARQEAEKKAREERVRREAREKAERERAVEMRIKAEREREVERARKEGGAWMLAEAGSGKKKKRGSVSGSPKSPKSSSTVAGAKKDVWKESGSAGGGKAPWKDEKSEVSGRAGVWGPKKILNRKEGMGVLANRMNASNGGNGVKN</sequence>
<dbReference type="Proteomes" id="UP001140562">
    <property type="component" value="Unassembled WGS sequence"/>
</dbReference>